<evidence type="ECO:0000313" key="1">
    <source>
        <dbReference type="Proteomes" id="UP000887578"/>
    </source>
</evidence>
<evidence type="ECO:0000313" key="2">
    <source>
        <dbReference type="WBParaSite" id="PDA_v2.g29191.t1"/>
    </source>
</evidence>
<dbReference type="AlphaFoldDB" id="A0A914QC66"/>
<accession>A0A914QC66</accession>
<reference evidence="2" key="1">
    <citation type="submission" date="2022-11" db="UniProtKB">
        <authorList>
            <consortium name="WormBaseParasite"/>
        </authorList>
    </citation>
    <scope>IDENTIFICATION</scope>
</reference>
<proteinExistence type="predicted"/>
<name>A0A914QC66_9BILA</name>
<protein>
    <submittedName>
        <fullName evidence="2">Uncharacterized protein</fullName>
    </submittedName>
</protein>
<dbReference type="Proteomes" id="UP000887578">
    <property type="component" value="Unplaced"/>
</dbReference>
<sequence length="66" mass="7542">MSQCESLAGMEKALAMRPIGNLMAVIQLWTISHNDWTLKTEIRKQLLVAAKWDIENPKKLHLLGKK</sequence>
<dbReference type="WBParaSite" id="PDA_v2.g29191.t1">
    <property type="protein sequence ID" value="PDA_v2.g29191.t1"/>
    <property type="gene ID" value="PDA_v2.g29191"/>
</dbReference>
<keyword evidence="1" id="KW-1185">Reference proteome</keyword>
<organism evidence="1 2">
    <name type="scientific">Panagrolaimus davidi</name>
    <dbReference type="NCBI Taxonomy" id="227884"/>
    <lineage>
        <taxon>Eukaryota</taxon>
        <taxon>Metazoa</taxon>
        <taxon>Ecdysozoa</taxon>
        <taxon>Nematoda</taxon>
        <taxon>Chromadorea</taxon>
        <taxon>Rhabditida</taxon>
        <taxon>Tylenchina</taxon>
        <taxon>Panagrolaimomorpha</taxon>
        <taxon>Panagrolaimoidea</taxon>
        <taxon>Panagrolaimidae</taxon>
        <taxon>Panagrolaimus</taxon>
    </lineage>
</organism>